<sequence length="40" mass="4358">MITAGIDMGSRSVKVVLLEEIKVDGAPQLNYAVKKAHLMM</sequence>
<evidence type="ECO:0000313" key="3">
    <source>
        <dbReference type="Proteomes" id="UP000633943"/>
    </source>
</evidence>
<accession>A0ABX1NRW8</accession>
<keyword evidence="3" id="KW-1185">Reference proteome</keyword>
<evidence type="ECO:0000313" key="1">
    <source>
        <dbReference type="EMBL" id="NMG14721.1"/>
    </source>
</evidence>
<feature type="non-terminal residue" evidence="1">
    <location>
        <position position="40"/>
    </location>
</feature>
<name>A0ABX1NRW8_9RHOO</name>
<reference evidence="1 3" key="1">
    <citation type="submission" date="2019-12" db="EMBL/GenBank/DDBJ databases">
        <title>Comparative genomics gives insights into the taxonomy of the Azoarcus-Aromatoleum group and reveals separate origins of nif in the plant-associated Azoarcus and non-plant-associated Aromatoleum sub-groups.</title>
        <authorList>
            <person name="Lafos M."/>
            <person name="Maluk M."/>
            <person name="Batista M."/>
            <person name="Junghare M."/>
            <person name="Carmona M."/>
            <person name="Faoro H."/>
            <person name="Cruz L.M."/>
            <person name="Battistoni F."/>
            <person name="De Souza E."/>
            <person name="Pedrosa F."/>
            <person name="Chen W.-M."/>
            <person name="Poole P.S."/>
            <person name="Dixon R.A."/>
            <person name="James E.K."/>
        </authorList>
    </citation>
    <scope>NUCLEOTIDE SEQUENCE [LARGE SCALE GENOMIC DNA]</scope>
    <source>
        <strain evidence="1 3">PbN1</strain>
    </source>
</reference>
<gene>
    <name evidence="1" type="ORF">GPA24_04025</name>
    <name evidence="2" type="ORF">GPA24_14480</name>
</gene>
<dbReference type="EMBL" id="WTVP01000006">
    <property type="protein sequence ID" value="NMG14721.1"/>
    <property type="molecule type" value="Genomic_DNA"/>
</dbReference>
<evidence type="ECO:0000313" key="2">
    <source>
        <dbReference type="EMBL" id="NMG16720.1"/>
    </source>
</evidence>
<organism evidence="1 3">
    <name type="scientific">Aromatoleum bremense</name>
    <dbReference type="NCBI Taxonomy" id="76115"/>
    <lineage>
        <taxon>Bacteria</taxon>
        <taxon>Pseudomonadati</taxon>
        <taxon>Pseudomonadota</taxon>
        <taxon>Betaproteobacteria</taxon>
        <taxon>Rhodocyclales</taxon>
        <taxon>Rhodocyclaceae</taxon>
        <taxon>Aromatoleum</taxon>
    </lineage>
</organism>
<protein>
    <submittedName>
        <fullName evidence="1">CoA activase</fullName>
    </submittedName>
</protein>
<proteinExistence type="predicted"/>
<dbReference type="Proteomes" id="UP000633943">
    <property type="component" value="Unassembled WGS sequence"/>
</dbReference>
<dbReference type="EMBL" id="WTVP01000045">
    <property type="protein sequence ID" value="NMG16720.1"/>
    <property type="molecule type" value="Genomic_DNA"/>
</dbReference>
<comment type="caution">
    <text evidence="1">The sequence shown here is derived from an EMBL/GenBank/DDBJ whole genome shotgun (WGS) entry which is preliminary data.</text>
</comment>